<sequence>MSRHDKLFLGIDGGGSKCRALLCDAQGNALGTGQSGPANPNQGLQQTIESVIDATHQALQAAHLPKGAIAQLHVGLGLAGLNLPKYRTMVQQWAHPFASMQIASDLWIACLGAHGESDGAVIITGTGSTGMVSVDGEVHEFGGHGFSVGDQGSGAWLGLFAIRQALQALDGLLPSAPMVDKILDTVGCSDAQSLAEKMAGQSPARFARLAPLVIDCAKQQDPMATALVQQGADYINRLAHRLLAFNPPRLSMIGGLAPILFDWLDEDIQARLEPARFSPEYGAVLFARQHACEDTL</sequence>
<dbReference type="Proteomes" id="UP001520878">
    <property type="component" value="Unassembled WGS sequence"/>
</dbReference>
<dbReference type="PANTHER" id="PTHR43190:SF3">
    <property type="entry name" value="N-ACETYL-D-GLUCOSAMINE KINASE"/>
    <property type="match status" value="1"/>
</dbReference>
<dbReference type="Pfam" id="PF01869">
    <property type="entry name" value="BcrAD_BadFG"/>
    <property type="match status" value="1"/>
</dbReference>
<dbReference type="SUPFAM" id="SSF53067">
    <property type="entry name" value="Actin-like ATPase domain"/>
    <property type="match status" value="2"/>
</dbReference>
<comment type="caution">
    <text evidence="2">The sequence shown here is derived from an EMBL/GenBank/DDBJ whole genome shotgun (WGS) entry which is preliminary data.</text>
</comment>
<evidence type="ECO:0000313" key="3">
    <source>
        <dbReference type="Proteomes" id="UP001520878"/>
    </source>
</evidence>
<accession>A0ABS8G9Q6</accession>
<name>A0ABS8G9Q6_9ALTE</name>
<organism evidence="2 3">
    <name type="scientific">Fluctibacter halophilus</name>
    <dbReference type="NCBI Taxonomy" id="226011"/>
    <lineage>
        <taxon>Bacteria</taxon>
        <taxon>Pseudomonadati</taxon>
        <taxon>Pseudomonadota</taxon>
        <taxon>Gammaproteobacteria</taxon>
        <taxon>Alteromonadales</taxon>
        <taxon>Alteromonadaceae</taxon>
        <taxon>Fluctibacter</taxon>
    </lineage>
</organism>
<dbReference type="NCBIfam" id="NF046058">
    <property type="entry name" value="NagK_SO3507"/>
    <property type="match status" value="1"/>
</dbReference>
<dbReference type="InterPro" id="IPR052519">
    <property type="entry name" value="Euk-type_GlcNAc_Kinase"/>
</dbReference>
<proteinExistence type="predicted"/>
<dbReference type="PANTHER" id="PTHR43190">
    <property type="entry name" value="N-ACETYL-D-GLUCOSAMINE KINASE"/>
    <property type="match status" value="1"/>
</dbReference>
<protein>
    <submittedName>
        <fullName evidence="2">ATPase</fullName>
    </submittedName>
</protein>
<evidence type="ECO:0000259" key="1">
    <source>
        <dbReference type="Pfam" id="PF01869"/>
    </source>
</evidence>
<keyword evidence="3" id="KW-1185">Reference proteome</keyword>
<evidence type="ECO:0000313" key="2">
    <source>
        <dbReference type="EMBL" id="MCC2617309.1"/>
    </source>
</evidence>
<feature type="domain" description="ATPase BadF/BadG/BcrA/BcrD type" evidence="1">
    <location>
        <begin position="9"/>
        <end position="287"/>
    </location>
</feature>
<dbReference type="CDD" id="cd24082">
    <property type="entry name" value="ASKHA_NBD_GspK-like"/>
    <property type="match status" value="1"/>
</dbReference>
<dbReference type="Gene3D" id="3.30.420.40">
    <property type="match status" value="2"/>
</dbReference>
<gene>
    <name evidence="2" type="ORF">LJ739_13735</name>
</gene>
<dbReference type="InterPro" id="IPR043129">
    <property type="entry name" value="ATPase_NBD"/>
</dbReference>
<reference evidence="2 3" key="1">
    <citation type="submission" date="2021-10" db="EMBL/GenBank/DDBJ databases">
        <title>Draft genome of Aestuariibacter halophilus JC2043.</title>
        <authorList>
            <person name="Emsley S.A."/>
            <person name="Pfannmuller K.M."/>
            <person name="Ushijima B."/>
            <person name="Saw J.H."/>
            <person name="Videau P."/>
        </authorList>
    </citation>
    <scope>NUCLEOTIDE SEQUENCE [LARGE SCALE GENOMIC DNA]</scope>
    <source>
        <strain evidence="2 3">JC2043</strain>
    </source>
</reference>
<dbReference type="RefSeq" id="WP_229161352.1">
    <property type="nucleotide sequence ID" value="NZ_JAJEWP010000004.1"/>
</dbReference>
<dbReference type="EMBL" id="JAJEWP010000004">
    <property type="protein sequence ID" value="MCC2617309.1"/>
    <property type="molecule type" value="Genomic_DNA"/>
</dbReference>
<dbReference type="InterPro" id="IPR002731">
    <property type="entry name" value="ATPase_BadF"/>
</dbReference>